<accession>A0A507FKN2</accession>
<feature type="transmembrane region" description="Helical" evidence="5">
    <location>
        <begin position="345"/>
        <end position="366"/>
    </location>
</feature>
<keyword evidence="4 5" id="KW-0472">Membrane</keyword>
<feature type="transmembrane region" description="Helical" evidence="5">
    <location>
        <begin position="32"/>
        <end position="57"/>
    </location>
</feature>
<evidence type="ECO:0000256" key="5">
    <source>
        <dbReference type="RuleBase" id="RU367097"/>
    </source>
</evidence>
<evidence type="ECO:0000256" key="6">
    <source>
        <dbReference type="SAM" id="MobiDB-lite"/>
    </source>
</evidence>
<dbReference type="Proteomes" id="UP000320333">
    <property type="component" value="Unassembled WGS sequence"/>
</dbReference>
<keyword evidence="5" id="KW-0762">Sugar transport</keyword>
<feature type="transmembrane region" description="Helical" evidence="5">
    <location>
        <begin position="386"/>
        <end position="416"/>
    </location>
</feature>
<dbReference type="GO" id="GO:0005789">
    <property type="term" value="C:endoplasmic reticulum membrane"/>
    <property type="evidence" value="ECO:0007669"/>
    <property type="project" value="UniProtKB-SubCell"/>
</dbReference>
<keyword evidence="3 5" id="KW-1133">Transmembrane helix</keyword>
<feature type="region of interest" description="Disordered" evidence="6">
    <location>
        <begin position="1"/>
        <end position="25"/>
    </location>
</feature>
<comment type="caution">
    <text evidence="7">The sequence shown here is derived from an EMBL/GenBank/DDBJ whole genome shotgun (WGS) entry which is preliminary data.</text>
</comment>
<comment type="subunit">
    <text evidence="5">Homooligomer.</text>
</comment>
<sequence length="420" mass="44844">MRRRQSSHTTARQTSPSFIHARPRHKEEASPVVGSYLAIAGSVVSSVAIVMVNKHILSSGFPFASTLTALHQLFGFFFTNALIAWGVIPQLPPPMPKQRMARTVVAALYASGLVLMNQSLALNSVSFYQLLKMSCIPTIAVLQFLTYGTTISLATTLSLVLILCGVFISTTTDPTGGAPNTSHPANTGLYQMNSIASLLHAFYPSVIAVLAVVSTALSQILLNRSPDLKRLSSLQSLAALSFMSFLVCGTAAIAVDVGIYPGDWVRLVLSLSGVSNVLYSLLPSGFEWLLFSGEEMDVVMRAAVEGGTDYHEFLDGVSSRAYLTEHILGKFVSFINKVSGPSTPLSWVFVSCLLSVLTNLFGFAVIKETSAITYQVVGHFKTVLTLGIGALLFGTDGLVGAKGVGLLVALFGMILYSTCK</sequence>
<keyword evidence="5" id="KW-0968">Cytoplasmic vesicle</keyword>
<name>A0A507FKN2_9FUNG</name>
<feature type="transmembrane region" description="Helical" evidence="5">
    <location>
        <begin position="152"/>
        <end position="170"/>
    </location>
</feature>
<keyword evidence="2 5" id="KW-0812">Transmembrane</keyword>
<dbReference type="AlphaFoldDB" id="A0A507FKN2"/>
<feature type="transmembrane region" description="Helical" evidence="5">
    <location>
        <begin position="100"/>
        <end position="120"/>
    </location>
</feature>
<dbReference type="GO" id="GO:0000139">
    <property type="term" value="C:Golgi membrane"/>
    <property type="evidence" value="ECO:0007669"/>
    <property type="project" value="UniProtKB-SubCell"/>
</dbReference>
<feature type="transmembrane region" description="Helical" evidence="5">
    <location>
        <begin position="201"/>
        <end position="222"/>
    </location>
</feature>
<organism evidence="7 8">
    <name type="scientific">Chytriomyces confervae</name>
    <dbReference type="NCBI Taxonomy" id="246404"/>
    <lineage>
        <taxon>Eukaryota</taxon>
        <taxon>Fungi</taxon>
        <taxon>Fungi incertae sedis</taxon>
        <taxon>Chytridiomycota</taxon>
        <taxon>Chytridiomycota incertae sedis</taxon>
        <taxon>Chytridiomycetes</taxon>
        <taxon>Chytridiales</taxon>
        <taxon>Chytriomycetaceae</taxon>
        <taxon>Chytriomyces</taxon>
    </lineage>
</organism>
<evidence type="ECO:0000313" key="8">
    <source>
        <dbReference type="Proteomes" id="UP000320333"/>
    </source>
</evidence>
<protein>
    <recommendedName>
        <fullName evidence="5">GDP-mannose transporter</fullName>
        <shortName evidence="5">GMT</shortName>
    </recommendedName>
</protein>
<evidence type="ECO:0000256" key="2">
    <source>
        <dbReference type="ARBA" id="ARBA00022692"/>
    </source>
</evidence>
<evidence type="ECO:0000256" key="1">
    <source>
        <dbReference type="ARBA" id="ARBA00004141"/>
    </source>
</evidence>
<feature type="compositionally biased region" description="Polar residues" evidence="6">
    <location>
        <begin position="7"/>
        <end position="17"/>
    </location>
</feature>
<feature type="transmembrane region" description="Helical" evidence="5">
    <location>
        <begin position="69"/>
        <end position="88"/>
    </location>
</feature>
<keyword evidence="5" id="KW-0333">Golgi apparatus</keyword>
<dbReference type="STRING" id="246404.A0A507FKN2"/>
<dbReference type="GO" id="GO:0030659">
    <property type="term" value="C:cytoplasmic vesicle membrane"/>
    <property type="evidence" value="ECO:0007669"/>
    <property type="project" value="UniProtKB-SubCell"/>
</dbReference>
<comment type="subcellular location">
    <subcellularLocation>
        <location evidence="5">Golgi apparatus membrane</location>
        <topology evidence="5">Multi-pass membrane protein</topology>
    </subcellularLocation>
    <subcellularLocation>
        <location evidence="5">Cytoplasmic vesicle membrane</location>
        <topology evidence="5">Multi-pass membrane protein</topology>
    </subcellularLocation>
    <subcellularLocation>
        <location evidence="5">Endoplasmic reticulum membrane</location>
        <topology evidence="5">Multi-pass membrane protein</topology>
    </subcellularLocation>
    <subcellularLocation>
        <location evidence="1">Membrane</location>
        <topology evidence="1">Multi-pass membrane protein</topology>
    </subcellularLocation>
</comment>
<feature type="transmembrane region" description="Helical" evidence="5">
    <location>
        <begin position="234"/>
        <end position="255"/>
    </location>
</feature>
<reference evidence="7 8" key="1">
    <citation type="journal article" date="2019" name="Sci. Rep.">
        <title>Comparative genomics of chytrid fungi reveal insights into the obligate biotrophic and pathogenic lifestyle of Synchytrium endobioticum.</title>
        <authorList>
            <person name="van de Vossenberg B.T.L.H."/>
            <person name="Warris S."/>
            <person name="Nguyen H.D.T."/>
            <person name="van Gent-Pelzer M.P.E."/>
            <person name="Joly D.L."/>
            <person name="van de Geest H.C."/>
            <person name="Bonants P.J.M."/>
            <person name="Smith D.S."/>
            <person name="Levesque C.A."/>
            <person name="van der Lee T.A.J."/>
        </authorList>
    </citation>
    <scope>NUCLEOTIDE SEQUENCE [LARGE SCALE GENOMIC DNA]</scope>
    <source>
        <strain evidence="7 8">CBS 675.73</strain>
    </source>
</reference>
<dbReference type="PANTHER" id="PTHR11132">
    <property type="entry name" value="SOLUTE CARRIER FAMILY 35"/>
    <property type="match status" value="1"/>
</dbReference>
<gene>
    <name evidence="7" type="ORF">CcCBS67573_g02857</name>
</gene>
<evidence type="ECO:0000256" key="3">
    <source>
        <dbReference type="ARBA" id="ARBA00022989"/>
    </source>
</evidence>
<comment type="function">
    <text evidence="5">Involved in the import of GDP-mannose from the cytoplasm into the Golgi lumen.</text>
</comment>
<dbReference type="InterPro" id="IPR050186">
    <property type="entry name" value="TPT_transporter"/>
</dbReference>
<comment type="similarity">
    <text evidence="5">Belongs to the TPT transporter family. SLC35D subfamily.</text>
</comment>
<feature type="transmembrane region" description="Helical" evidence="5">
    <location>
        <begin position="267"/>
        <end position="291"/>
    </location>
</feature>
<keyword evidence="5" id="KW-0813">Transport</keyword>
<evidence type="ECO:0000256" key="4">
    <source>
        <dbReference type="ARBA" id="ARBA00023136"/>
    </source>
</evidence>
<keyword evidence="8" id="KW-1185">Reference proteome</keyword>
<dbReference type="EMBL" id="QEAP01000065">
    <property type="protein sequence ID" value="TPX75886.1"/>
    <property type="molecule type" value="Genomic_DNA"/>
</dbReference>
<evidence type="ECO:0000313" key="7">
    <source>
        <dbReference type="EMBL" id="TPX75886.1"/>
    </source>
</evidence>
<proteinExistence type="inferred from homology"/>
<dbReference type="OrthoDB" id="5547497at2759"/>
<keyword evidence="5" id="KW-0256">Endoplasmic reticulum</keyword>